<proteinExistence type="predicted"/>
<feature type="compositionally biased region" description="Polar residues" evidence="1">
    <location>
        <begin position="165"/>
        <end position="178"/>
    </location>
</feature>
<accession>A0A699GKZ2</accession>
<comment type="caution">
    <text evidence="3">The sequence shown here is derived from an EMBL/GenBank/DDBJ whole genome shotgun (WGS) entry which is preliminary data.</text>
</comment>
<dbReference type="EMBL" id="BKCJ010008172">
    <property type="protein sequence ID" value="GEU80920.1"/>
    <property type="molecule type" value="Genomic_DNA"/>
</dbReference>
<evidence type="ECO:0000313" key="3">
    <source>
        <dbReference type="EMBL" id="GEU80920.1"/>
    </source>
</evidence>
<feature type="domain" description="Reverse transcriptase Ty1/copia-type" evidence="2">
    <location>
        <begin position="286"/>
        <end position="379"/>
    </location>
</feature>
<protein>
    <submittedName>
        <fullName evidence="3">Integrase, catalytic region, zinc finger, CCHC-type, peptidase aspartic, catalytic</fullName>
    </submittedName>
</protein>
<dbReference type="PANTHER" id="PTHR11439">
    <property type="entry name" value="GAG-POL-RELATED RETROTRANSPOSON"/>
    <property type="match status" value="1"/>
</dbReference>
<name>A0A699GKZ2_TANCI</name>
<gene>
    <name evidence="3" type="ORF">Tci_052898</name>
</gene>
<dbReference type="PANTHER" id="PTHR11439:SF509">
    <property type="entry name" value="RNA-DIRECTED DNA POLYMERASE"/>
    <property type="match status" value="1"/>
</dbReference>
<sequence>MKEYKNDNQTGQFGNQRTVTVARATETVECRKPKGVKDYTYHKKKMFLFKQAKKGVSLQAEQADWLEDMDKEIDEQELEAHYSYMAKIQEVPTVNLGNDIEPLEQVQYDAEYNVFVNEKQHSEQPESIKNTYLVEKVSSRQELDLLFGPLYNEFLNANTSSVNKSSFSTNNSTQQDTQPTTNIHPTIEPITPTTNVTAKENNTDNQAEIQVDNAHVEDNKIYNVFSTPICEEAESSSRYVDPSNMHTFYQPNQSKHQWIKYHPLSQVHGNLSKLVQTRQQLTKDPKMSKGYAQEESIDFEESFAPVARLEAVWIFVAYAAHKSFPIYQMDIKTTFLNGPLKEEVNVVQPNGYVDPDHPKKVYRLRKALYGLKQAPRAWTLDPPIPKRYLYQSGQDSGFELTAFLDFDHTECLDTRKSTSRGIQFLCDRLVSWMSKKQDCTAMSSAEAEYVTLSASCDQVI</sequence>
<evidence type="ECO:0000259" key="2">
    <source>
        <dbReference type="Pfam" id="PF07727"/>
    </source>
</evidence>
<dbReference type="CDD" id="cd09272">
    <property type="entry name" value="RNase_HI_RT_Ty1"/>
    <property type="match status" value="1"/>
</dbReference>
<dbReference type="InterPro" id="IPR013103">
    <property type="entry name" value="RVT_2"/>
</dbReference>
<organism evidence="3">
    <name type="scientific">Tanacetum cinerariifolium</name>
    <name type="common">Dalmatian daisy</name>
    <name type="synonym">Chrysanthemum cinerariifolium</name>
    <dbReference type="NCBI Taxonomy" id="118510"/>
    <lineage>
        <taxon>Eukaryota</taxon>
        <taxon>Viridiplantae</taxon>
        <taxon>Streptophyta</taxon>
        <taxon>Embryophyta</taxon>
        <taxon>Tracheophyta</taxon>
        <taxon>Spermatophyta</taxon>
        <taxon>Magnoliopsida</taxon>
        <taxon>eudicotyledons</taxon>
        <taxon>Gunneridae</taxon>
        <taxon>Pentapetalae</taxon>
        <taxon>asterids</taxon>
        <taxon>campanulids</taxon>
        <taxon>Asterales</taxon>
        <taxon>Asteraceae</taxon>
        <taxon>Asteroideae</taxon>
        <taxon>Anthemideae</taxon>
        <taxon>Anthemidinae</taxon>
        <taxon>Tanacetum</taxon>
    </lineage>
</organism>
<dbReference type="AlphaFoldDB" id="A0A699GKZ2"/>
<dbReference type="Pfam" id="PF07727">
    <property type="entry name" value="RVT_2"/>
    <property type="match status" value="1"/>
</dbReference>
<evidence type="ECO:0000256" key="1">
    <source>
        <dbReference type="SAM" id="MobiDB-lite"/>
    </source>
</evidence>
<feature type="region of interest" description="Disordered" evidence="1">
    <location>
        <begin position="165"/>
        <end position="188"/>
    </location>
</feature>
<reference evidence="3" key="1">
    <citation type="journal article" date="2019" name="Sci. Rep.">
        <title>Draft genome of Tanacetum cinerariifolium, the natural source of mosquito coil.</title>
        <authorList>
            <person name="Yamashiro T."/>
            <person name="Shiraishi A."/>
            <person name="Satake H."/>
            <person name="Nakayama K."/>
        </authorList>
    </citation>
    <scope>NUCLEOTIDE SEQUENCE</scope>
</reference>
<feature type="compositionally biased region" description="Low complexity" evidence="1">
    <location>
        <begin position="179"/>
        <end position="188"/>
    </location>
</feature>